<dbReference type="GeneID" id="24816875"/>
<dbReference type="STRING" id="1410606.T478_0991"/>
<name>A0A0A7V890_9ARCH</name>
<keyword evidence="1" id="KW-0472">Membrane</keyword>
<keyword evidence="1" id="KW-0812">Transmembrane</keyword>
<keyword evidence="1" id="KW-1133">Transmembrane helix</keyword>
<dbReference type="HOGENOM" id="CLU_195004_0_0_2"/>
<dbReference type="RefSeq" id="WP_052433891.1">
    <property type="nucleotide sequence ID" value="NZ_CP007026.1"/>
</dbReference>
<dbReference type="OrthoDB" id="984at2157"/>
<feature type="transmembrane region" description="Helical" evidence="1">
    <location>
        <begin position="7"/>
        <end position="23"/>
    </location>
</feature>
<protein>
    <submittedName>
        <fullName evidence="2">Uncharacterized protein</fullName>
    </submittedName>
</protein>
<proteinExistence type="predicted"/>
<dbReference type="AlphaFoldDB" id="A0A0A7V890"/>
<sequence>MAFKRKDFLLIVGVLFFLIGLMGVGLPPIYAIIISLTIYFGIRIFVGRRKKMIEESVGEGICVKCGSKIENKKCPICDRKKFKNV</sequence>
<gene>
    <name evidence="2" type="ORF">T478_0991</name>
</gene>
<accession>A0A0A7V890</accession>
<organism evidence="2 3">
    <name type="scientific">Candidatus Nitrosopelagicus brevis</name>
    <dbReference type="NCBI Taxonomy" id="1410606"/>
    <lineage>
        <taxon>Archaea</taxon>
        <taxon>Nitrososphaerota</taxon>
    </lineage>
</organism>
<evidence type="ECO:0000256" key="1">
    <source>
        <dbReference type="SAM" id="Phobius"/>
    </source>
</evidence>
<dbReference type="Proteomes" id="UP000030944">
    <property type="component" value="Chromosome"/>
</dbReference>
<feature type="transmembrane region" description="Helical" evidence="1">
    <location>
        <begin position="29"/>
        <end position="46"/>
    </location>
</feature>
<dbReference type="KEGG" id="nbv:T478_0991"/>
<dbReference type="EMBL" id="CP007026">
    <property type="protein sequence ID" value="AJA92885.1"/>
    <property type="molecule type" value="Genomic_DNA"/>
</dbReference>
<reference evidence="2 3" key="1">
    <citation type="journal article" date="2015" name="Proc. Natl. Acad. Sci. U.S.A.">
        <title>Genomic and proteomic characterization of "Candidatus Nitrosopelagicus brevis": An ammonia-oxidizing archaeon from the open ocean.</title>
        <authorList>
            <person name="Santoro A.E."/>
            <person name="Dupont C.L."/>
            <person name="Richter R.A."/>
            <person name="Craig M.T."/>
            <person name="Carini P."/>
            <person name="McIlvin M.R."/>
            <person name="Yang Y."/>
            <person name="Orsi W.D."/>
            <person name="Moran D.M."/>
            <person name="Saito M.A."/>
        </authorList>
    </citation>
    <scope>NUCLEOTIDE SEQUENCE [LARGE SCALE GENOMIC DNA]</scope>
    <source>
        <strain evidence="3">V2</strain>
    </source>
</reference>
<evidence type="ECO:0000313" key="3">
    <source>
        <dbReference type="Proteomes" id="UP000030944"/>
    </source>
</evidence>
<evidence type="ECO:0000313" key="2">
    <source>
        <dbReference type="EMBL" id="AJA92885.1"/>
    </source>
</evidence>